<dbReference type="CDD" id="cd00096">
    <property type="entry name" value="Ig"/>
    <property type="match status" value="1"/>
</dbReference>
<reference evidence="3" key="1">
    <citation type="submission" date="2025-08" db="UniProtKB">
        <authorList>
            <consortium name="RefSeq"/>
        </authorList>
    </citation>
    <scope>IDENTIFICATION</scope>
    <source>
        <tissue evidence="3">Muscle</tissue>
    </source>
</reference>
<proteinExistence type="predicted"/>
<accession>A0ABM1THX5</accession>
<keyword evidence="2" id="KW-1185">Reference proteome</keyword>
<dbReference type="Gene3D" id="2.60.40.10">
    <property type="entry name" value="Immunoglobulins"/>
    <property type="match status" value="2"/>
</dbReference>
<dbReference type="InterPro" id="IPR007110">
    <property type="entry name" value="Ig-like_dom"/>
</dbReference>
<dbReference type="InterPro" id="IPR037448">
    <property type="entry name" value="Zig-8"/>
</dbReference>
<gene>
    <name evidence="3" type="primary">LOC106470406</name>
</gene>
<feature type="domain" description="Ig-like" evidence="1">
    <location>
        <begin position="65"/>
        <end position="152"/>
    </location>
</feature>
<dbReference type="InterPro" id="IPR036179">
    <property type="entry name" value="Ig-like_dom_sf"/>
</dbReference>
<organism evidence="2 3">
    <name type="scientific">Limulus polyphemus</name>
    <name type="common">Atlantic horseshoe crab</name>
    <dbReference type="NCBI Taxonomy" id="6850"/>
    <lineage>
        <taxon>Eukaryota</taxon>
        <taxon>Metazoa</taxon>
        <taxon>Ecdysozoa</taxon>
        <taxon>Arthropoda</taxon>
        <taxon>Chelicerata</taxon>
        <taxon>Merostomata</taxon>
        <taxon>Xiphosura</taxon>
        <taxon>Limulidae</taxon>
        <taxon>Limulus</taxon>
    </lineage>
</organism>
<evidence type="ECO:0000313" key="3">
    <source>
        <dbReference type="RefSeq" id="XP_022255481.1"/>
    </source>
</evidence>
<name>A0ABM1THX5_LIMPO</name>
<dbReference type="InterPro" id="IPR013783">
    <property type="entry name" value="Ig-like_fold"/>
</dbReference>
<feature type="domain" description="Ig-like" evidence="1">
    <location>
        <begin position="155"/>
        <end position="259"/>
    </location>
</feature>
<dbReference type="PANTHER" id="PTHR23279">
    <property type="entry name" value="DEFECTIVE PROBOSCIS EXTENSION RESPONSE DPR -RELATED"/>
    <property type="match status" value="1"/>
</dbReference>
<dbReference type="SUPFAM" id="SSF48726">
    <property type="entry name" value="Immunoglobulin"/>
    <property type="match status" value="2"/>
</dbReference>
<sequence>MEQTWRNFIMSEKKKHFFLSVALGTLLIFVLTNTEGAGVQQSPRTRHFHKTRSLTRNVLDGDIQPYFDSGTATNITTTPRKTVYLPCRVRHLGDRTVSWIRRKDLHVLTVGRYTYSSSDKFQVIHRDDRDDWMLQVKYPQREDAGQYECQVSTVPKKSMFVTLNVIVSKANILGGPAVYINTGSSINLTCIIQESPVPPDYVFWYHNNQVINYEAHKGVKVQTQKNPRTTSTLWIEKAQPDNSGNYSCSPSNADPAEIAVHVLNGENPAAMQHGKHASLAKGLLPTKSLLISILAAFLLTQQR</sequence>
<dbReference type="RefSeq" id="XP_022255481.1">
    <property type="nucleotide sequence ID" value="XM_022399773.1"/>
</dbReference>
<dbReference type="SMART" id="SM00409">
    <property type="entry name" value="IG"/>
    <property type="match status" value="2"/>
</dbReference>
<protein>
    <submittedName>
        <fullName evidence="3">Zwei Ig domain protein zig-8-like isoform X1</fullName>
    </submittedName>
</protein>
<dbReference type="InterPro" id="IPR003599">
    <property type="entry name" value="Ig_sub"/>
</dbReference>
<dbReference type="InterPro" id="IPR003598">
    <property type="entry name" value="Ig_sub2"/>
</dbReference>
<dbReference type="PROSITE" id="PS50835">
    <property type="entry name" value="IG_LIKE"/>
    <property type="match status" value="2"/>
</dbReference>
<evidence type="ECO:0000259" key="1">
    <source>
        <dbReference type="PROSITE" id="PS50835"/>
    </source>
</evidence>
<evidence type="ECO:0000313" key="2">
    <source>
        <dbReference type="Proteomes" id="UP000694941"/>
    </source>
</evidence>
<dbReference type="Proteomes" id="UP000694941">
    <property type="component" value="Unplaced"/>
</dbReference>
<dbReference type="Pfam" id="PF13927">
    <property type="entry name" value="Ig_3"/>
    <property type="match status" value="1"/>
</dbReference>
<dbReference type="GeneID" id="106470406"/>
<dbReference type="SMART" id="SM00408">
    <property type="entry name" value="IGc2"/>
    <property type="match status" value="2"/>
</dbReference>
<dbReference type="PANTHER" id="PTHR23279:SF36">
    <property type="entry name" value="DEFECTIVE PROBOSCIS EXTENSION RESPONSE 9, ISOFORM A"/>
    <property type="match status" value="1"/>
</dbReference>